<evidence type="ECO:0000313" key="3">
    <source>
        <dbReference type="Proteomes" id="UP000501690"/>
    </source>
</evidence>
<evidence type="ECO:0000256" key="1">
    <source>
        <dbReference type="SAM" id="MobiDB-lite"/>
    </source>
</evidence>
<name>A0A4D6LXS7_VIGUN</name>
<gene>
    <name evidence="2" type="ORF">DEO72_LG5g1572</name>
</gene>
<keyword evidence="3" id="KW-1185">Reference proteome</keyword>
<evidence type="ECO:0000313" key="2">
    <source>
        <dbReference type="EMBL" id="QCD93497.1"/>
    </source>
</evidence>
<proteinExistence type="predicted"/>
<protein>
    <submittedName>
        <fullName evidence="2">Uncharacterized protein</fullName>
    </submittedName>
</protein>
<accession>A0A4D6LXS7</accession>
<dbReference type="EMBL" id="CP039349">
    <property type="protein sequence ID" value="QCD93497.1"/>
    <property type="molecule type" value="Genomic_DNA"/>
</dbReference>
<dbReference type="AlphaFoldDB" id="A0A4D6LXS7"/>
<feature type="region of interest" description="Disordered" evidence="1">
    <location>
        <begin position="1"/>
        <end position="30"/>
    </location>
</feature>
<reference evidence="2 3" key="1">
    <citation type="submission" date="2019-04" db="EMBL/GenBank/DDBJ databases">
        <title>An improved genome assembly and genetic linkage map for asparagus bean, Vigna unguiculata ssp. sesquipedialis.</title>
        <authorList>
            <person name="Xia Q."/>
            <person name="Zhang R."/>
            <person name="Dong Y."/>
        </authorList>
    </citation>
    <scope>NUCLEOTIDE SEQUENCE [LARGE SCALE GENOMIC DNA]</scope>
    <source>
        <tissue evidence="2">Leaf</tissue>
    </source>
</reference>
<organism evidence="2 3">
    <name type="scientific">Vigna unguiculata</name>
    <name type="common">Cowpea</name>
    <dbReference type="NCBI Taxonomy" id="3917"/>
    <lineage>
        <taxon>Eukaryota</taxon>
        <taxon>Viridiplantae</taxon>
        <taxon>Streptophyta</taxon>
        <taxon>Embryophyta</taxon>
        <taxon>Tracheophyta</taxon>
        <taxon>Spermatophyta</taxon>
        <taxon>Magnoliopsida</taxon>
        <taxon>eudicotyledons</taxon>
        <taxon>Gunneridae</taxon>
        <taxon>Pentapetalae</taxon>
        <taxon>rosids</taxon>
        <taxon>fabids</taxon>
        <taxon>Fabales</taxon>
        <taxon>Fabaceae</taxon>
        <taxon>Papilionoideae</taxon>
        <taxon>50 kb inversion clade</taxon>
        <taxon>NPAAA clade</taxon>
        <taxon>indigoferoid/millettioid clade</taxon>
        <taxon>Phaseoleae</taxon>
        <taxon>Vigna</taxon>
    </lineage>
</organism>
<dbReference type="Proteomes" id="UP000501690">
    <property type="component" value="Linkage Group LG5"/>
</dbReference>
<sequence>MAATALIGKRQQPPSAAQPREEGGRGRNLNSGERVLCATCQRLIGQSNWSTLVNWSKSAVNSGQFCKNA</sequence>